<protein>
    <submittedName>
        <fullName evidence="2">Uncharacterized protein</fullName>
    </submittedName>
</protein>
<feature type="compositionally biased region" description="Acidic residues" evidence="1">
    <location>
        <begin position="48"/>
        <end position="60"/>
    </location>
</feature>
<reference evidence="2" key="1">
    <citation type="submission" date="2023-10" db="EMBL/GenBank/DDBJ databases">
        <authorList>
            <person name="Chen Y."/>
            <person name="Shah S."/>
            <person name="Dougan E. K."/>
            <person name="Thang M."/>
            <person name="Chan C."/>
        </authorList>
    </citation>
    <scope>NUCLEOTIDE SEQUENCE [LARGE SCALE GENOMIC DNA]</scope>
</reference>
<organism evidence="2 3">
    <name type="scientific">Prorocentrum cordatum</name>
    <dbReference type="NCBI Taxonomy" id="2364126"/>
    <lineage>
        <taxon>Eukaryota</taxon>
        <taxon>Sar</taxon>
        <taxon>Alveolata</taxon>
        <taxon>Dinophyceae</taxon>
        <taxon>Prorocentrales</taxon>
        <taxon>Prorocentraceae</taxon>
        <taxon>Prorocentrum</taxon>
    </lineage>
</organism>
<dbReference type="EMBL" id="CAUYUJ010001427">
    <property type="protein sequence ID" value="CAK0795873.1"/>
    <property type="molecule type" value="Genomic_DNA"/>
</dbReference>
<dbReference type="Proteomes" id="UP001189429">
    <property type="component" value="Unassembled WGS sequence"/>
</dbReference>
<proteinExistence type="predicted"/>
<evidence type="ECO:0000256" key="1">
    <source>
        <dbReference type="SAM" id="MobiDB-lite"/>
    </source>
</evidence>
<comment type="caution">
    <text evidence="2">The sequence shown here is derived from an EMBL/GenBank/DDBJ whole genome shotgun (WGS) entry which is preliminary data.</text>
</comment>
<accession>A0ABN9PVB5</accession>
<evidence type="ECO:0000313" key="2">
    <source>
        <dbReference type="EMBL" id="CAK0795873.1"/>
    </source>
</evidence>
<feature type="region of interest" description="Disordered" evidence="1">
    <location>
        <begin position="1"/>
        <end position="99"/>
    </location>
</feature>
<sequence length="99" mass="11112">MLAEVVKGKKSAKGAATDGKANKANTKLSKTTKFDARNEWEEVYGGGEGDEEWSKEEWDEWEKQDRRQTGRSPRRSRRSRRPAATEWPAAPLASPSPPP</sequence>
<gene>
    <name evidence="2" type="ORF">PCOR1329_LOCUS5416</name>
</gene>
<keyword evidence="3" id="KW-1185">Reference proteome</keyword>
<evidence type="ECO:0000313" key="3">
    <source>
        <dbReference type="Proteomes" id="UP001189429"/>
    </source>
</evidence>
<name>A0ABN9PVB5_9DINO</name>
<feature type="compositionally biased region" description="Basic residues" evidence="1">
    <location>
        <begin position="72"/>
        <end position="81"/>
    </location>
</feature>